<protein>
    <submittedName>
        <fullName evidence="1">Uncharacterized protein</fullName>
    </submittedName>
</protein>
<comment type="caution">
    <text evidence="1">The sequence shown here is derived from an EMBL/GenBank/DDBJ whole genome shotgun (WGS) entry which is preliminary data.</text>
</comment>
<keyword evidence="2" id="KW-1185">Reference proteome</keyword>
<dbReference type="GeneID" id="25791404"/>
<dbReference type="EMBL" id="ABDF02000003">
    <property type="protein sequence ID" value="EHK25543.1"/>
    <property type="molecule type" value="Genomic_DNA"/>
</dbReference>
<dbReference type="RefSeq" id="XP_013959748.1">
    <property type="nucleotide sequence ID" value="XM_014104273.1"/>
</dbReference>
<dbReference type="Proteomes" id="UP000007115">
    <property type="component" value="Unassembled WGS sequence"/>
</dbReference>
<proteinExistence type="predicted"/>
<gene>
    <name evidence="1" type="ORF">TRIVIDRAFT_219310</name>
</gene>
<reference evidence="1 2" key="1">
    <citation type="journal article" date="2011" name="Genome Biol.">
        <title>Comparative genome sequence analysis underscores mycoparasitism as the ancestral life style of Trichoderma.</title>
        <authorList>
            <person name="Kubicek C.P."/>
            <person name="Herrera-Estrella A."/>
            <person name="Seidl-Seiboth V."/>
            <person name="Martinez D.A."/>
            <person name="Druzhinina I.S."/>
            <person name="Thon M."/>
            <person name="Zeilinger S."/>
            <person name="Casas-Flores S."/>
            <person name="Horwitz B.A."/>
            <person name="Mukherjee P.K."/>
            <person name="Mukherjee M."/>
            <person name="Kredics L."/>
            <person name="Alcaraz L.D."/>
            <person name="Aerts A."/>
            <person name="Antal Z."/>
            <person name="Atanasova L."/>
            <person name="Cervantes-Badillo M.G."/>
            <person name="Challacombe J."/>
            <person name="Chertkov O."/>
            <person name="McCluskey K."/>
            <person name="Coulpier F."/>
            <person name="Deshpande N."/>
            <person name="von Doehren H."/>
            <person name="Ebbole D.J."/>
            <person name="Esquivel-Naranjo E.U."/>
            <person name="Fekete E."/>
            <person name="Flipphi M."/>
            <person name="Glaser F."/>
            <person name="Gomez-Rodriguez E.Y."/>
            <person name="Gruber S."/>
            <person name="Han C."/>
            <person name="Henrissat B."/>
            <person name="Hermosa R."/>
            <person name="Hernandez-Onate M."/>
            <person name="Karaffa L."/>
            <person name="Kosti I."/>
            <person name="Le Crom S."/>
            <person name="Lindquist E."/>
            <person name="Lucas S."/>
            <person name="Luebeck M."/>
            <person name="Luebeck P.S."/>
            <person name="Margeot A."/>
            <person name="Metz B."/>
            <person name="Misra M."/>
            <person name="Nevalainen H."/>
            <person name="Omann M."/>
            <person name="Packer N."/>
            <person name="Perrone G."/>
            <person name="Uresti-Rivera E.E."/>
            <person name="Salamov A."/>
            <person name="Schmoll M."/>
            <person name="Seiboth B."/>
            <person name="Shapiro H."/>
            <person name="Sukno S."/>
            <person name="Tamayo-Ramos J.A."/>
            <person name="Tisch D."/>
            <person name="Wiest A."/>
            <person name="Wilkinson H.H."/>
            <person name="Zhang M."/>
            <person name="Coutinho P.M."/>
            <person name="Kenerley C.M."/>
            <person name="Monte E."/>
            <person name="Baker S.E."/>
            <person name="Grigoriev I.V."/>
        </authorList>
    </citation>
    <scope>NUCLEOTIDE SEQUENCE [LARGE SCALE GENOMIC DNA]</scope>
    <source>
        <strain evidence="2">Gv29-8 / FGSC 10586</strain>
    </source>
</reference>
<dbReference type="AlphaFoldDB" id="G9MJ80"/>
<dbReference type="InParanoid" id="G9MJ80"/>
<sequence>MQDRQLPNNHNNIDRFLQLLYDNLKHQTGPGGARVSLTDRMQERRLGLGRGLALLPTPNQAMTSMIKAAWIGWAVAKIGPDHLFLPACFGFLDLLFPSPLVPQTPGFM</sequence>
<dbReference type="VEuPathDB" id="FungiDB:TRIVIDRAFT_219310"/>
<evidence type="ECO:0000313" key="1">
    <source>
        <dbReference type="EMBL" id="EHK25543.1"/>
    </source>
</evidence>
<accession>G9MJ80</accession>
<evidence type="ECO:0000313" key="2">
    <source>
        <dbReference type="Proteomes" id="UP000007115"/>
    </source>
</evidence>
<name>G9MJ80_HYPVG</name>
<organism evidence="1 2">
    <name type="scientific">Hypocrea virens (strain Gv29-8 / FGSC 10586)</name>
    <name type="common">Gliocladium virens</name>
    <name type="synonym">Trichoderma virens</name>
    <dbReference type="NCBI Taxonomy" id="413071"/>
    <lineage>
        <taxon>Eukaryota</taxon>
        <taxon>Fungi</taxon>
        <taxon>Dikarya</taxon>
        <taxon>Ascomycota</taxon>
        <taxon>Pezizomycotina</taxon>
        <taxon>Sordariomycetes</taxon>
        <taxon>Hypocreomycetidae</taxon>
        <taxon>Hypocreales</taxon>
        <taxon>Hypocreaceae</taxon>
        <taxon>Trichoderma</taxon>
    </lineage>
</organism>
<dbReference type="HOGENOM" id="CLU_2197337_0_0_1"/>